<dbReference type="GO" id="GO:0003677">
    <property type="term" value="F:DNA binding"/>
    <property type="evidence" value="ECO:0007669"/>
    <property type="project" value="UniProtKB-KW"/>
</dbReference>
<dbReference type="SUPFAM" id="SSF46894">
    <property type="entry name" value="C-terminal effector domain of the bipartite response regulators"/>
    <property type="match status" value="1"/>
</dbReference>
<dbReference type="InterPro" id="IPR000792">
    <property type="entry name" value="Tscrpt_reg_LuxR_C"/>
</dbReference>
<dbReference type="InterPro" id="IPR036388">
    <property type="entry name" value="WH-like_DNA-bd_sf"/>
</dbReference>
<proteinExistence type="predicted"/>
<gene>
    <name evidence="5" type="ORF">CD943_00240</name>
</gene>
<dbReference type="PRINTS" id="PR00038">
    <property type="entry name" value="HTHLUXR"/>
</dbReference>
<evidence type="ECO:0000256" key="1">
    <source>
        <dbReference type="ARBA" id="ARBA00023015"/>
    </source>
</evidence>
<keyword evidence="1" id="KW-0805">Transcription regulation</keyword>
<dbReference type="PANTHER" id="PTHR44688">
    <property type="entry name" value="DNA-BINDING TRANSCRIPTIONAL ACTIVATOR DEVR_DOSR"/>
    <property type="match status" value="1"/>
</dbReference>
<accession>A0A1Z3M1N9</accession>
<name>A0A1Z3M1N9_BREDI</name>
<reference evidence="5 6" key="2">
    <citation type="submission" date="2017-06" db="EMBL/GenBank/DDBJ databases">
        <authorList>
            <person name="Kim H.J."/>
            <person name="Triplett B.A."/>
        </authorList>
    </citation>
    <scope>NUCLEOTIDE SEQUENCE [LARGE SCALE GENOMIC DNA]</scope>
    <source>
        <strain evidence="5 6">BZC3</strain>
    </source>
</reference>
<protein>
    <submittedName>
        <fullName evidence="5">Helix-turn-helix transcriptional regulator</fullName>
    </submittedName>
</protein>
<dbReference type="CDD" id="cd06170">
    <property type="entry name" value="LuxR_C_like"/>
    <property type="match status" value="1"/>
</dbReference>
<reference evidence="5 6" key="1">
    <citation type="submission" date="2017-06" db="EMBL/GenBank/DDBJ databases">
        <title>Biodegradation of gentamicin by bacterial consortia AMQD4 in synthetic medium and raw gentamicin sewage.</title>
        <authorList>
            <person name="Chang H."/>
            <person name="Feng Y."/>
            <person name="Li Z."/>
            <person name="Xue J."/>
            <person name="Cheng D."/>
        </authorList>
    </citation>
    <scope>NUCLEOTIDE SEQUENCE [LARGE SCALE GENOMIC DNA]</scope>
    <source>
        <strain evidence="5 6">BZC3</strain>
    </source>
</reference>
<evidence type="ECO:0000256" key="2">
    <source>
        <dbReference type="ARBA" id="ARBA00023125"/>
    </source>
</evidence>
<evidence type="ECO:0000256" key="3">
    <source>
        <dbReference type="ARBA" id="ARBA00023163"/>
    </source>
</evidence>
<dbReference type="PANTHER" id="PTHR44688:SF16">
    <property type="entry name" value="DNA-BINDING TRANSCRIPTIONAL ACTIVATOR DEVR_DOSR"/>
    <property type="match status" value="1"/>
</dbReference>
<organism evidence="5 6">
    <name type="scientific">Brevundimonas diminuta</name>
    <name type="common">Pseudomonas diminuta</name>
    <dbReference type="NCBI Taxonomy" id="293"/>
    <lineage>
        <taxon>Bacteria</taxon>
        <taxon>Pseudomonadati</taxon>
        <taxon>Pseudomonadota</taxon>
        <taxon>Alphaproteobacteria</taxon>
        <taxon>Caulobacterales</taxon>
        <taxon>Caulobacteraceae</taxon>
        <taxon>Brevundimonas</taxon>
    </lineage>
</organism>
<dbReference type="EMBL" id="CP021995">
    <property type="protein sequence ID" value="ASD28354.1"/>
    <property type="molecule type" value="Genomic_DNA"/>
</dbReference>
<evidence type="ECO:0000259" key="4">
    <source>
        <dbReference type="PROSITE" id="PS50043"/>
    </source>
</evidence>
<dbReference type="Gene3D" id="1.10.10.10">
    <property type="entry name" value="Winged helix-like DNA-binding domain superfamily/Winged helix DNA-binding domain"/>
    <property type="match status" value="1"/>
</dbReference>
<feature type="domain" description="HTH luxR-type" evidence="4">
    <location>
        <begin position="3"/>
        <end position="68"/>
    </location>
</feature>
<sequence length="73" mass="8139">MEDGFSLPRLSPRELECLTWVSLGKSSTDIGSILDISPRTVDAYLEKACSKLSVRTRIEAVVMAVQMEIIERP</sequence>
<dbReference type="GO" id="GO:0006355">
    <property type="term" value="P:regulation of DNA-templated transcription"/>
    <property type="evidence" value="ECO:0007669"/>
    <property type="project" value="InterPro"/>
</dbReference>
<dbReference type="AlphaFoldDB" id="A0A1Z3M1N9"/>
<dbReference type="Pfam" id="PF00196">
    <property type="entry name" value="GerE"/>
    <property type="match status" value="1"/>
</dbReference>
<dbReference type="SMART" id="SM00421">
    <property type="entry name" value="HTH_LUXR"/>
    <property type="match status" value="1"/>
</dbReference>
<dbReference type="InterPro" id="IPR016032">
    <property type="entry name" value="Sig_transdc_resp-reg_C-effctor"/>
</dbReference>
<dbReference type="PROSITE" id="PS50043">
    <property type="entry name" value="HTH_LUXR_2"/>
    <property type="match status" value="1"/>
</dbReference>
<dbReference type="Proteomes" id="UP000197024">
    <property type="component" value="Chromosome"/>
</dbReference>
<keyword evidence="3" id="KW-0804">Transcription</keyword>
<evidence type="ECO:0000313" key="6">
    <source>
        <dbReference type="Proteomes" id="UP000197024"/>
    </source>
</evidence>
<keyword evidence="2" id="KW-0238">DNA-binding</keyword>
<evidence type="ECO:0000313" key="5">
    <source>
        <dbReference type="EMBL" id="ASD28354.1"/>
    </source>
</evidence>